<feature type="signal peptide" evidence="2">
    <location>
        <begin position="1"/>
        <end position="18"/>
    </location>
</feature>
<feature type="chain" id="PRO_5015144872" description="Secreted protein" evidence="2">
    <location>
        <begin position="19"/>
        <end position="72"/>
    </location>
</feature>
<feature type="region of interest" description="Disordered" evidence="1">
    <location>
        <begin position="52"/>
        <end position="72"/>
    </location>
</feature>
<accession>A0A2P5XBG3</accession>
<dbReference type="AlphaFoldDB" id="A0A2P5XBG3"/>
<keyword evidence="2" id="KW-0732">Signal</keyword>
<proteinExistence type="predicted"/>
<protein>
    <recommendedName>
        <fullName evidence="5">Secreted protein</fullName>
    </recommendedName>
</protein>
<gene>
    <name evidence="3" type="ORF">GOBAR_AA19976</name>
</gene>
<evidence type="ECO:0000256" key="2">
    <source>
        <dbReference type="SAM" id="SignalP"/>
    </source>
</evidence>
<evidence type="ECO:0000256" key="1">
    <source>
        <dbReference type="SAM" id="MobiDB-lite"/>
    </source>
</evidence>
<reference evidence="3 4" key="1">
    <citation type="submission" date="2015-01" db="EMBL/GenBank/DDBJ databases">
        <title>Genome of allotetraploid Gossypium barbadense reveals genomic plasticity and fiber elongation in cotton evolution.</title>
        <authorList>
            <person name="Chen X."/>
            <person name="Liu X."/>
            <person name="Zhao B."/>
            <person name="Zheng H."/>
            <person name="Hu Y."/>
            <person name="Lu G."/>
            <person name="Yang C."/>
            <person name="Chen J."/>
            <person name="Shan C."/>
            <person name="Zhang L."/>
            <person name="Zhou Y."/>
            <person name="Wang L."/>
            <person name="Guo W."/>
            <person name="Bai Y."/>
            <person name="Ruan J."/>
            <person name="Shangguan X."/>
            <person name="Mao Y."/>
            <person name="Jiang J."/>
            <person name="Zhu Y."/>
            <person name="Lei J."/>
            <person name="Kang H."/>
            <person name="Chen S."/>
            <person name="He X."/>
            <person name="Wang R."/>
            <person name="Wang Y."/>
            <person name="Chen J."/>
            <person name="Wang L."/>
            <person name="Yu S."/>
            <person name="Wang B."/>
            <person name="Wei J."/>
            <person name="Song S."/>
            <person name="Lu X."/>
            <person name="Gao Z."/>
            <person name="Gu W."/>
            <person name="Deng X."/>
            <person name="Ma D."/>
            <person name="Wang S."/>
            <person name="Liang W."/>
            <person name="Fang L."/>
            <person name="Cai C."/>
            <person name="Zhu X."/>
            <person name="Zhou B."/>
            <person name="Zhang Y."/>
            <person name="Chen Z."/>
            <person name="Xu S."/>
            <person name="Zhu R."/>
            <person name="Wang S."/>
            <person name="Zhang T."/>
            <person name="Zhao G."/>
        </authorList>
    </citation>
    <scope>NUCLEOTIDE SEQUENCE [LARGE SCALE GENOMIC DNA]</scope>
    <source>
        <strain evidence="4">cv. Xinhai21</strain>
        <tissue evidence="3">Leaf</tissue>
    </source>
</reference>
<evidence type="ECO:0008006" key="5">
    <source>
        <dbReference type="Google" id="ProtNLM"/>
    </source>
</evidence>
<name>A0A2P5XBG3_GOSBA</name>
<evidence type="ECO:0000313" key="3">
    <source>
        <dbReference type="EMBL" id="PPS00680.1"/>
    </source>
</evidence>
<dbReference type="EMBL" id="KZ665249">
    <property type="protein sequence ID" value="PPS00680.1"/>
    <property type="molecule type" value="Genomic_DNA"/>
</dbReference>
<sequence>MSGLLVLGLSCLVARKKSQSCLYPLSVIDFPPAGFRNIQKGIPVSESFALQGASEFEQETERTVSEPCDEDE</sequence>
<dbReference type="Proteomes" id="UP000239757">
    <property type="component" value="Unassembled WGS sequence"/>
</dbReference>
<organism evidence="3 4">
    <name type="scientific">Gossypium barbadense</name>
    <name type="common">Sea Island cotton</name>
    <name type="synonym">Hibiscus barbadensis</name>
    <dbReference type="NCBI Taxonomy" id="3634"/>
    <lineage>
        <taxon>Eukaryota</taxon>
        <taxon>Viridiplantae</taxon>
        <taxon>Streptophyta</taxon>
        <taxon>Embryophyta</taxon>
        <taxon>Tracheophyta</taxon>
        <taxon>Spermatophyta</taxon>
        <taxon>Magnoliopsida</taxon>
        <taxon>eudicotyledons</taxon>
        <taxon>Gunneridae</taxon>
        <taxon>Pentapetalae</taxon>
        <taxon>rosids</taxon>
        <taxon>malvids</taxon>
        <taxon>Malvales</taxon>
        <taxon>Malvaceae</taxon>
        <taxon>Malvoideae</taxon>
        <taxon>Gossypium</taxon>
    </lineage>
</organism>
<evidence type="ECO:0000313" key="4">
    <source>
        <dbReference type="Proteomes" id="UP000239757"/>
    </source>
</evidence>